<feature type="compositionally biased region" description="Polar residues" evidence="1">
    <location>
        <begin position="226"/>
        <end position="239"/>
    </location>
</feature>
<reference evidence="2 3" key="1">
    <citation type="journal article" date="2013" name="BMC Genomics">
        <title>The miniature genome of a carnivorous plant Genlisea aurea contains a low number of genes and short non-coding sequences.</title>
        <authorList>
            <person name="Leushkin E.V."/>
            <person name="Sutormin R.A."/>
            <person name="Nabieva E.R."/>
            <person name="Penin A.A."/>
            <person name="Kondrashov A.S."/>
            <person name="Logacheva M.D."/>
        </authorList>
    </citation>
    <scope>NUCLEOTIDE SEQUENCE [LARGE SCALE GENOMIC DNA]</scope>
</reference>
<evidence type="ECO:0008006" key="4">
    <source>
        <dbReference type="Google" id="ProtNLM"/>
    </source>
</evidence>
<name>S8CK05_9LAMI</name>
<dbReference type="EMBL" id="AUSU01003073">
    <property type="protein sequence ID" value="EPS67519.1"/>
    <property type="molecule type" value="Genomic_DNA"/>
</dbReference>
<feature type="compositionally biased region" description="Basic and acidic residues" evidence="1">
    <location>
        <begin position="125"/>
        <end position="149"/>
    </location>
</feature>
<gene>
    <name evidence="2" type="ORF">M569_07256</name>
</gene>
<dbReference type="AlphaFoldDB" id="S8CK05"/>
<feature type="compositionally biased region" description="Basic and acidic residues" evidence="1">
    <location>
        <begin position="202"/>
        <end position="213"/>
    </location>
</feature>
<comment type="caution">
    <text evidence="2">The sequence shown here is derived from an EMBL/GenBank/DDBJ whole genome shotgun (WGS) entry which is preliminary data.</text>
</comment>
<dbReference type="OrthoDB" id="914027at2759"/>
<keyword evidence="3" id="KW-1185">Reference proteome</keyword>
<dbReference type="Proteomes" id="UP000015453">
    <property type="component" value="Unassembled WGS sequence"/>
</dbReference>
<evidence type="ECO:0000313" key="3">
    <source>
        <dbReference type="Proteomes" id="UP000015453"/>
    </source>
</evidence>
<evidence type="ECO:0000313" key="2">
    <source>
        <dbReference type="EMBL" id="EPS67519.1"/>
    </source>
</evidence>
<evidence type="ECO:0000256" key="1">
    <source>
        <dbReference type="SAM" id="MobiDB-lite"/>
    </source>
</evidence>
<accession>S8CK05</accession>
<feature type="region of interest" description="Disordered" evidence="1">
    <location>
        <begin position="125"/>
        <end position="153"/>
    </location>
</feature>
<protein>
    <recommendedName>
        <fullName evidence="4">BZIP domain-containing protein</fullName>
    </recommendedName>
</protein>
<organism evidence="2 3">
    <name type="scientific">Genlisea aurea</name>
    <dbReference type="NCBI Taxonomy" id="192259"/>
    <lineage>
        <taxon>Eukaryota</taxon>
        <taxon>Viridiplantae</taxon>
        <taxon>Streptophyta</taxon>
        <taxon>Embryophyta</taxon>
        <taxon>Tracheophyta</taxon>
        <taxon>Spermatophyta</taxon>
        <taxon>Magnoliopsida</taxon>
        <taxon>eudicotyledons</taxon>
        <taxon>Gunneridae</taxon>
        <taxon>Pentapetalae</taxon>
        <taxon>asterids</taxon>
        <taxon>lamiids</taxon>
        <taxon>Lamiales</taxon>
        <taxon>Lentibulariaceae</taxon>
        <taxon>Genlisea</taxon>
    </lineage>
</organism>
<feature type="region of interest" description="Disordered" evidence="1">
    <location>
        <begin position="200"/>
        <end position="285"/>
    </location>
</feature>
<proteinExistence type="predicted"/>
<sequence length="285" mass="32068">MVGVTAAAAEDNKYNVRAMEAAETLAGMPLFSLSHRLQDEAKSSAVESSFEKMQQNDGALLLPLHMNKRNSSKSTKCGNFQWFQAEKEEQRLHRILANRESARESIRRKQEKELLMKKYKSLKDRNDSLKLKMDPPEASKAGETRELPPRSHPSVAPYVWPSSFRLFLSPVSSHLPTGIDGLGYVVSVVPVQLTCRCCTPRESPHPDHDEAKTLKTSSSARHRHVSSTSTVERTGNSLNERSRKAKKTKKPSTVVSDAITAQRRRRDLMTMKKTSRKLVAEEETP</sequence>